<dbReference type="Pfam" id="PF01425">
    <property type="entry name" value="Amidase"/>
    <property type="match status" value="1"/>
</dbReference>
<dbReference type="PANTHER" id="PTHR46310:SF7">
    <property type="entry name" value="AMIDASE 1"/>
    <property type="match status" value="1"/>
</dbReference>
<dbReference type="InterPro" id="IPR036928">
    <property type="entry name" value="AS_sf"/>
</dbReference>
<dbReference type="InterPro" id="IPR023631">
    <property type="entry name" value="Amidase_dom"/>
</dbReference>
<keyword evidence="3" id="KW-1185">Reference proteome</keyword>
<evidence type="ECO:0000259" key="1">
    <source>
        <dbReference type="PROSITE" id="PS51186"/>
    </source>
</evidence>
<dbReference type="InterPro" id="IPR058329">
    <property type="entry name" value="Arp1_N"/>
</dbReference>
<evidence type="ECO:0000313" key="3">
    <source>
        <dbReference type="Proteomes" id="UP001148614"/>
    </source>
</evidence>
<dbReference type="SUPFAM" id="SSF75304">
    <property type="entry name" value="Amidase signature (AS) enzymes"/>
    <property type="match status" value="1"/>
</dbReference>
<proteinExistence type="predicted"/>
<feature type="domain" description="N-acetyltransferase" evidence="1">
    <location>
        <begin position="96"/>
        <end position="236"/>
    </location>
</feature>
<reference evidence="2" key="1">
    <citation type="submission" date="2022-07" db="EMBL/GenBank/DDBJ databases">
        <title>Genome Sequence of Xylaria arbuscula.</title>
        <authorList>
            <person name="Buettner E."/>
        </authorList>
    </citation>
    <scope>NUCLEOTIDE SEQUENCE</scope>
    <source>
        <strain evidence="2">VT107</strain>
    </source>
</reference>
<accession>A0A9W8NMR3</accession>
<dbReference type="Pfam" id="PF13508">
    <property type="entry name" value="Acetyltransf_7"/>
    <property type="match status" value="1"/>
</dbReference>
<protein>
    <recommendedName>
        <fullName evidence="1">N-acetyltransferase domain-containing protein</fullName>
    </recommendedName>
</protein>
<dbReference type="PANTHER" id="PTHR46310">
    <property type="entry name" value="AMIDASE 1"/>
    <property type="match status" value="1"/>
</dbReference>
<dbReference type="Proteomes" id="UP001148614">
    <property type="component" value="Unassembled WGS sequence"/>
</dbReference>
<dbReference type="GO" id="GO:0016747">
    <property type="term" value="F:acyltransferase activity, transferring groups other than amino-acyl groups"/>
    <property type="evidence" value="ECO:0007669"/>
    <property type="project" value="InterPro"/>
</dbReference>
<comment type="caution">
    <text evidence="2">The sequence shown here is derived from an EMBL/GenBank/DDBJ whole genome shotgun (WGS) entry which is preliminary data.</text>
</comment>
<dbReference type="AlphaFoldDB" id="A0A9W8NMR3"/>
<organism evidence="2 3">
    <name type="scientific">Xylaria arbuscula</name>
    <dbReference type="NCBI Taxonomy" id="114810"/>
    <lineage>
        <taxon>Eukaryota</taxon>
        <taxon>Fungi</taxon>
        <taxon>Dikarya</taxon>
        <taxon>Ascomycota</taxon>
        <taxon>Pezizomycotina</taxon>
        <taxon>Sordariomycetes</taxon>
        <taxon>Xylariomycetidae</taxon>
        <taxon>Xylariales</taxon>
        <taxon>Xylariaceae</taxon>
        <taxon>Xylaria</taxon>
    </lineage>
</organism>
<dbReference type="PROSITE" id="PS51186">
    <property type="entry name" value="GNAT"/>
    <property type="match status" value="1"/>
</dbReference>
<sequence>MLLNTFNLDGGIVRLFGLIVDVGLANMAGPIYRRAKVEDAQELAVLLLQSCAQDELHLLLEPRQSHFPKDTHKVVFRGIRDKLLNDSYLVEVVEDEDGRILAMAAWNLQKIRCQSWCSWARTWMAGWMDTGEDLVWGRSRSTNFGLLEELEIASRQMLERHCLEDTVELAQLAVSPTAQRRGHGSILVSRRLAEYRSTIVASSRIAEPFYERLGFEKVGQIRLTNYEAWWFKREMRAVAQFSYKDDLNRHKLESLRVSHAAICHRNNAKQRNTAMTMMLALIHQSLGLLRSPLWPSPPNPLDPAFTLTRLAGRESTMVSLALCNQPYEVNGSLFTTKRELFTPGTSGAEFSRFAQPAAIFRLLDNVVSAAWLSDMIDSYMKEDDVFEEFFLSNIIVVGNSPGDVALSQDLDQVVQKHNASVFLLKPINKSPAEFSIGPYFLTGDGLYKALKLYPDTQEAFVSSALISLDYQAIGNDAYRSGYIAVPSRLHSWGTRLPLAGLRIGVKDVIDVAGLKTGASNRAFRDFHSPKETSAPIVQQLIDLGAIVVGKTKTTQFALGEEPTADWVDEFCPFNPRGDGYQTTEGSSAGSAAAVAAYKWLDIALGTDTTGSVRLPASFQGIFGFRPTTGVISSEGIVPVSRIYDTAGFLTRNIKTLHTVFQSVVAPSDRRLLGKPTTLLYPTDYFPFPEPHAQEALDQFVERLESYLGIKRTVININEMWMKQNPDSRGRALDDYLNNTVSDILTSDSYHSHADFVRSYREAVGRDPFISPLVRWTWEYGSTISEESRSESLRRKEVYKEWLHTNVLKTLANGDPETIMVFPFGDPAPRYRDTYREPPSYSGYSWRSDFQSPLAELPDLIIPISQYPYDSRISNTVEYLPVSIAVISAKGTDSHLISLMSDMLEETGLYCEVKTGRFAFDVATHGRIKTPDLDAAQLILD</sequence>
<dbReference type="Pfam" id="PF26053">
    <property type="entry name" value="DUF8016"/>
    <property type="match status" value="1"/>
</dbReference>
<dbReference type="Gene3D" id="3.90.1300.10">
    <property type="entry name" value="Amidase signature (AS) domain"/>
    <property type="match status" value="1"/>
</dbReference>
<gene>
    <name evidence="2" type="ORF">NPX13_g710</name>
</gene>
<dbReference type="SUPFAM" id="SSF55729">
    <property type="entry name" value="Acyl-CoA N-acyltransferases (Nat)"/>
    <property type="match status" value="1"/>
</dbReference>
<dbReference type="InterPro" id="IPR016181">
    <property type="entry name" value="Acyl_CoA_acyltransferase"/>
</dbReference>
<dbReference type="InterPro" id="IPR000182">
    <property type="entry name" value="GNAT_dom"/>
</dbReference>
<evidence type="ECO:0000313" key="2">
    <source>
        <dbReference type="EMBL" id="KAJ3579855.1"/>
    </source>
</evidence>
<dbReference type="Gene3D" id="3.40.630.30">
    <property type="match status" value="1"/>
</dbReference>
<name>A0A9W8NMR3_9PEZI</name>
<dbReference type="EMBL" id="JANPWZ010000051">
    <property type="protein sequence ID" value="KAJ3579855.1"/>
    <property type="molecule type" value="Genomic_DNA"/>
</dbReference>